<dbReference type="InterPro" id="IPR050481">
    <property type="entry name" value="UDP-glycosyltransf_plant"/>
</dbReference>
<evidence type="ECO:0000313" key="8">
    <source>
        <dbReference type="Proteomes" id="UP001229421"/>
    </source>
</evidence>
<sequence length="483" mass="53318">MAHSLAELVFIPAPGVGHIMSTIEIAKLFVSRDHRLSVTVLIIKPPGSSSGSAITTYIESLAKDNMDRISFIELPQNEIPKTVASKGQLQTFMDFVQNHCIHVRNIVADKISRPGSSRVAGFVIDMFCTCMIDVANEFNVPTYVFFTSNAAFLGFQLHIQTLSDDQNQDIIQLSLSDTEIPVPGFVKPVPTKVFPTVVQNKETVDVMVSTGRRLREVKAIIVNSFLELETHAVESLSSDNTVPLVYPVGPILNLERGSSKPSDDNIIRWLDNQPPSSVVFLCFGSMGSFDEVQVKEIAYALEQSGHRFLWSLRKGAPGMISTITSDYEDPGVVLPEGFLERTSEKGKVIGWAPQVEVLAHRAVGGFVSHCGWNSLLESLWFGVPVATWPLSAEQQLNAFEMVVELGLAVEIKLDFKKCVFNPKETILIKKEEIESGIRRLMEDDSVRTKVKKISEKSRSTVVEGGSSYASVGSLIQDFIRNIS</sequence>
<dbReference type="PANTHER" id="PTHR48048">
    <property type="entry name" value="GLYCOSYLTRANSFERASE"/>
    <property type="match status" value="1"/>
</dbReference>
<dbReference type="CDD" id="cd03784">
    <property type="entry name" value="GT1_Gtf-like"/>
    <property type="match status" value="1"/>
</dbReference>
<reference evidence="7" key="1">
    <citation type="journal article" date="2023" name="bioRxiv">
        <title>Improved chromosome-level genome assembly for marigold (Tagetes erecta).</title>
        <authorList>
            <person name="Jiang F."/>
            <person name="Yuan L."/>
            <person name="Wang S."/>
            <person name="Wang H."/>
            <person name="Xu D."/>
            <person name="Wang A."/>
            <person name="Fan W."/>
        </authorList>
    </citation>
    <scope>NUCLEOTIDE SEQUENCE</scope>
    <source>
        <strain evidence="7">WSJ</strain>
        <tissue evidence="7">Leaf</tissue>
    </source>
</reference>
<protein>
    <recommendedName>
        <fullName evidence="6">Glycosyltransferase</fullName>
        <ecNumber evidence="6">2.4.1.-</ecNumber>
    </recommendedName>
</protein>
<dbReference type="EC" id="2.4.1.-" evidence="6"/>
<comment type="function">
    <text evidence="4">May glycosylate diterpenes or flavonols in leaves.</text>
</comment>
<accession>A0AAD8KVR7</accession>
<dbReference type="FunFam" id="3.40.50.2000:FF:000080">
    <property type="entry name" value="Glycosyltransferase"/>
    <property type="match status" value="1"/>
</dbReference>
<dbReference type="Pfam" id="PF00201">
    <property type="entry name" value="UDPGT"/>
    <property type="match status" value="1"/>
</dbReference>
<evidence type="ECO:0000256" key="5">
    <source>
        <dbReference type="RuleBase" id="RU003718"/>
    </source>
</evidence>
<comment type="caution">
    <text evidence="7">The sequence shown here is derived from an EMBL/GenBank/DDBJ whole genome shotgun (WGS) entry which is preliminary data.</text>
</comment>
<dbReference type="AlphaFoldDB" id="A0AAD8KVR7"/>
<evidence type="ECO:0000256" key="4">
    <source>
        <dbReference type="ARBA" id="ARBA00053747"/>
    </source>
</evidence>
<dbReference type="SUPFAM" id="SSF53756">
    <property type="entry name" value="UDP-Glycosyltransferase/glycogen phosphorylase"/>
    <property type="match status" value="1"/>
</dbReference>
<dbReference type="InterPro" id="IPR002213">
    <property type="entry name" value="UDP_glucos_trans"/>
</dbReference>
<evidence type="ECO:0000256" key="6">
    <source>
        <dbReference type="RuleBase" id="RU362057"/>
    </source>
</evidence>
<evidence type="ECO:0000256" key="3">
    <source>
        <dbReference type="ARBA" id="ARBA00022679"/>
    </source>
</evidence>
<evidence type="ECO:0000256" key="2">
    <source>
        <dbReference type="ARBA" id="ARBA00022676"/>
    </source>
</evidence>
<dbReference type="Proteomes" id="UP001229421">
    <property type="component" value="Unassembled WGS sequence"/>
</dbReference>
<evidence type="ECO:0000313" key="7">
    <source>
        <dbReference type="EMBL" id="KAK1430430.1"/>
    </source>
</evidence>
<dbReference type="GO" id="GO:0035251">
    <property type="term" value="F:UDP-glucosyltransferase activity"/>
    <property type="evidence" value="ECO:0007669"/>
    <property type="project" value="InterPro"/>
</dbReference>
<dbReference type="EMBL" id="JAUHHV010000003">
    <property type="protein sequence ID" value="KAK1430430.1"/>
    <property type="molecule type" value="Genomic_DNA"/>
</dbReference>
<gene>
    <name evidence="7" type="ORF">QVD17_13147</name>
</gene>
<keyword evidence="2 5" id="KW-0328">Glycosyltransferase</keyword>
<dbReference type="FunFam" id="3.40.50.2000:FF:000056">
    <property type="entry name" value="Glycosyltransferase"/>
    <property type="match status" value="1"/>
</dbReference>
<name>A0AAD8KVR7_TARER</name>
<dbReference type="Gene3D" id="3.40.50.2000">
    <property type="entry name" value="Glycogen Phosphorylase B"/>
    <property type="match status" value="2"/>
</dbReference>
<proteinExistence type="inferred from homology"/>
<dbReference type="PANTHER" id="PTHR48048:SF45">
    <property type="entry name" value="GLYCOSYLTRANSFERASE"/>
    <property type="match status" value="1"/>
</dbReference>
<keyword evidence="8" id="KW-1185">Reference proteome</keyword>
<keyword evidence="3 5" id="KW-0808">Transferase</keyword>
<organism evidence="7 8">
    <name type="scientific">Tagetes erecta</name>
    <name type="common">African marigold</name>
    <dbReference type="NCBI Taxonomy" id="13708"/>
    <lineage>
        <taxon>Eukaryota</taxon>
        <taxon>Viridiplantae</taxon>
        <taxon>Streptophyta</taxon>
        <taxon>Embryophyta</taxon>
        <taxon>Tracheophyta</taxon>
        <taxon>Spermatophyta</taxon>
        <taxon>Magnoliopsida</taxon>
        <taxon>eudicotyledons</taxon>
        <taxon>Gunneridae</taxon>
        <taxon>Pentapetalae</taxon>
        <taxon>asterids</taxon>
        <taxon>campanulids</taxon>
        <taxon>Asterales</taxon>
        <taxon>Asteraceae</taxon>
        <taxon>Asteroideae</taxon>
        <taxon>Heliantheae alliance</taxon>
        <taxon>Tageteae</taxon>
        <taxon>Tagetes</taxon>
    </lineage>
</organism>
<evidence type="ECO:0000256" key="1">
    <source>
        <dbReference type="ARBA" id="ARBA00009995"/>
    </source>
</evidence>
<comment type="similarity">
    <text evidence="1 5">Belongs to the UDP-glycosyltransferase family.</text>
</comment>
<dbReference type="PROSITE" id="PS00375">
    <property type="entry name" value="UDPGT"/>
    <property type="match status" value="1"/>
</dbReference>
<dbReference type="InterPro" id="IPR035595">
    <property type="entry name" value="UDP_glycos_trans_CS"/>
</dbReference>